<accession>A0A7W9LER3</accession>
<dbReference type="AlphaFoldDB" id="A0A7W9LER3"/>
<keyword evidence="1" id="KW-0812">Transmembrane</keyword>
<keyword evidence="1" id="KW-0472">Membrane</keyword>
<protein>
    <submittedName>
        <fullName evidence="2">Uncharacterized protein</fullName>
    </submittedName>
</protein>
<evidence type="ECO:0000313" key="3">
    <source>
        <dbReference type="Proteomes" id="UP000579153"/>
    </source>
</evidence>
<organism evidence="2 3">
    <name type="scientific">Nonomuraea jabiensis</name>
    <dbReference type="NCBI Taxonomy" id="882448"/>
    <lineage>
        <taxon>Bacteria</taxon>
        <taxon>Bacillati</taxon>
        <taxon>Actinomycetota</taxon>
        <taxon>Actinomycetes</taxon>
        <taxon>Streptosporangiales</taxon>
        <taxon>Streptosporangiaceae</taxon>
        <taxon>Nonomuraea</taxon>
    </lineage>
</organism>
<evidence type="ECO:0000256" key="1">
    <source>
        <dbReference type="SAM" id="Phobius"/>
    </source>
</evidence>
<name>A0A7W9LER3_9ACTN</name>
<evidence type="ECO:0000313" key="2">
    <source>
        <dbReference type="EMBL" id="MBB5781079.1"/>
    </source>
</evidence>
<keyword evidence="1" id="KW-1133">Transmembrane helix</keyword>
<reference evidence="2 3" key="1">
    <citation type="submission" date="2020-08" db="EMBL/GenBank/DDBJ databases">
        <title>Sequencing the genomes of 1000 actinobacteria strains.</title>
        <authorList>
            <person name="Klenk H.-P."/>
        </authorList>
    </citation>
    <scope>NUCLEOTIDE SEQUENCE [LARGE SCALE GENOMIC DNA]</scope>
    <source>
        <strain evidence="2 3">DSM 45507</strain>
    </source>
</reference>
<comment type="caution">
    <text evidence="2">The sequence shown here is derived from an EMBL/GenBank/DDBJ whole genome shotgun (WGS) entry which is preliminary data.</text>
</comment>
<dbReference type="Proteomes" id="UP000579153">
    <property type="component" value="Unassembled WGS sequence"/>
</dbReference>
<proteinExistence type="predicted"/>
<keyword evidence="3" id="KW-1185">Reference proteome</keyword>
<gene>
    <name evidence="2" type="ORF">HD596_007835</name>
</gene>
<dbReference type="EMBL" id="JACHMB010000001">
    <property type="protein sequence ID" value="MBB5781079.1"/>
    <property type="molecule type" value="Genomic_DNA"/>
</dbReference>
<feature type="transmembrane region" description="Helical" evidence="1">
    <location>
        <begin position="6"/>
        <end position="32"/>
    </location>
</feature>
<sequence length="72" mass="7150">MGSGALLMVIVAVPVGLSLVGRGVVVVGKAAWVTARKARASMTVVTLPMPGCPLADAVLGQAEQVLALGVKP</sequence>